<evidence type="ECO:0008006" key="8">
    <source>
        <dbReference type="Google" id="ProtNLM"/>
    </source>
</evidence>
<protein>
    <recommendedName>
        <fullName evidence="8">Peptidase S51 dipeptidase E</fullName>
    </recommendedName>
</protein>
<dbReference type="Gene3D" id="3.40.50.880">
    <property type="match status" value="1"/>
</dbReference>
<reference evidence="6 7" key="1">
    <citation type="journal article" date="2016" name="Nat. Commun.">
        <title>Thousands of microbial genomes shed light on interconnected biogeochemical processes in an aquifer system.</title>
        <authorList>
            <person name="Anantharaman K."/>
            <person name="Brown C.T."/>
            <person name="Hug L.A."/>
            <person name="Sharon I."/>
            <person name="Castelle C.J."/>
            <person name="Probst A.J."/>
            <person name="Thomas B.C."/>
            <person name="Singh A."/>
            <person name="Wilkins M.J."/>
            <person name="Karaoz U."/>
            <person name="Brodie E.L."/>
            <person name="Williams K.H."/>
            <person name="Hubbard S.S."/>
            <person name="Banfield J.F."/>
        </authorList>
    </citation>
    <scope>NUCLEOTIDE SEQUENCE [LARGE SCALE GENOMIC DNA]</scope>
</reference>
<dbReference type="PANTHER" id="PTHR20842">
    <property type="entry name" value="PROTEASE S51 ALPHA-ASPARTYL DIPEPTIDASE"/>
    <property type="match status" value="1"/>
</dbReference>
<dbReference type="InterPro" id="IPR029062">
    <property type="entry name" value="Class_I_gatase-like"/>
</dbReference>
<evidence type="ECO:0000313" key="7">
    <source>
        <dbReference type="Proteomes" id="UP000177751"/>
    </source>
</evidence>
<sequence>MINKKKAIFLILIFALVLFPAKIITAHQPDIVFLKQGDIQIVNPEISRAFYDELKGGPKYYFIDSEKDFNLYINFLVPALTNSGGKYSARIFLITDSGEQEVAFIDGSNFEWQEYYEEFGRDYYFKGPELEKQAIAGKYKIEVFSENNTGKYALAVGKTESFDIKSLLNVYWQLPLLKVVFFKTSVLQFFLTPFGIGLIGFIGVLIILIFLIYFLIGFIKETIKHNQAKTLLLTSAGMAMKGEIIKLLQRPAYDISVAFITTAYIYRKEENPDYVNKDLIIMKEMGFNIEEIDIEGRSEAQVYNLLKNKDIIFVEGGNTFYLLKAMRTCNFERVIRKLLKEGKVYIGVSAGSIVAGKTIKTAGWKDADKNIVGLKNLKGLNLVPFDIFVHYSPEHAEIIAQKLPDPKNRLKKLRILTDEQAILVQGKEVALIGKGEQIIV</sequence>
<dbReference type="InterPro" id="IPR005320">
    <property type="entry name" value="Peptidase_S51"/>
</dbReference>
<evidence type="ECO:0000256" key="1">
    <source>
        <dbReference type="ARBA" id="ARBA00006534"/>
    </source>
</evidence>
<accession>A0A1G2JEM2</accession>
<gene>
    <name evidence="6" type="ORF">A2401_02305</name>
</gene>
<evidence type="ECO:0000256" key="2">
    <source>
        <dbReference type="ARBA" id="ARBA00022670"/>
    </source>
</evidence>
<comment type="caution">
    <text evidence="6">The sequence shown here is derived from an EMBL/GenBank/DDBJ whole genome shotgun (WGS) entry which is preliminary data.</text>
</comment>
<comment type="similarity">
    <text evidence="1">Belongs to the peptidase S51 family.</text>
</comment>
<feature type="transmembrane region" description="Helical" evidence="5">
    <location>
        <begin position="194"/>
        <end position="219"/>
    </location>
</feature>
<dbReference type="AlphaFoldDB" id="A0A1G2JEM2"/>
<dbReference type="GO" id="GO:0008236">
    <property type="term" value="F:serine-type peptidase activity"/>
    <property type="evidence" value="ECO:0007669"/>
    <property type="project" value="UniProtKB-KW"/>
</dbReference>
<evidence type="ECO:0000313" key="6">
    <source>
        <dbReference type="EMBL" id="OGZ85566.1"/>
    </source>
</evidence>
<evidence type="ECO:0000256" key="5">
    <source>
        <dbReference type="SAM" id="Phobius"/>
    </source>
</evidence>
<keyword evidence="2" id="KW-0645">Protease</keyword>
<keyword evidence="5" id="KW-1133">Transmembrane helix</keyword>
<proteinExistence type="inferred from homology"/>
<organism evidence="6 7">
    <name type="scientific">Candidatus Staskawiczbacteria bacterium RIFOXYC1_FULL_38_18</name>
    <dbReference type="NCBI Taxonomy" id="1802229"/>
    <lineage>
        <taxon>Bacteria</taxon>
        <taxon>Candidatus Staskawicziibacteriota</taxon>
    </lineage>
</organism>
<name>A0A1G2JEM2_9BACT</name>
<dbReference type="Pfam" id="PF03575">
    <property type="entry name" value="Peptidase_S51"/>
    <property type="match status" value="1"/>
</dbReference>
<evidence type="ECO:0000256" key="3">
    <source>
        <dbReference type="ARBA" id="ARBA00022801"/>
    </source>
</evidence>
<evidence type="ECO:0000256" key="4">
    <source>
        <dbReference type="ARBA" id="ARBA00022825"/>
    </source>
</evidence>
<dbReference type="EMBL" id="MHPP01000001">
    <property type="protein sequence ID" value="OGZ85566.1"/>
    <property type="molecule type" value="Genomic_DNA"/>
</dbReference>
<keyword evidence="3" id="KW-0378">Hydrolase</keyword>
<dbReference type="GO" id="GO:0006508">
    <property type="term" value="P:proteolysis"/>
    <property type="evidence" value="ECO:0007669"/>
    <property type="project" value="UniProtKB-KW"/>
</dbReference>
<dbReference type="PANTHER" id="PTHR20842:SF0">
    <property type="entry name" value="ALPHA-ASPARTYL DIPEPTIDASE"/>
    <property type="match status" value="1"/>
</dbReference>
<keyword evidence="4" id="KW-0720">Serine protease</keyword>
<keyword evidence="5" id="KW-0472">Membrane</keyword>
<dbReference type="STRING" id="1802229.A2401_02305"/>
<dbReference type="SUPFAM" id="SSF52317">
    <property type="entry name" value="Class I glutamine amidotransferase-like"/>
    <property type="match status" value="1"/>
</dbReference>
<dbReference type="Proteomes" id="UP000177751">
    <property type="component" value="Unassembled WGS sequence"/>
</dbReference>
<keyword evidence="5" id="KW-0812">Transmembrane</keyword>